<keyword evidence="1" id="KW-1133">Transmembrane helix</keyword>
<dbReference type="Proteomes" id="UP001193920">
    <property type="component" value="Unassembled WGS sequence"/>
</dbReference>
<proteinExistence type="predicted"/>
<feature type="non-terminal residue" evidence="2">
    <location>
        <position position="96"/>
    </location>
</feature>
<comment type="caution">
    <text evidence="2">The sequence shown here is derived from an EMBL/GenBank/DDBJ whole genome shotgun (WGS) entry which is preliminary data.</text>
</comment>
<dbReference type="EMBL" id="JACXBF010000030">
    <property type="protein sequence ID" value="MBD2799053.1"/>
    <property type="molecule type" value="Genomic_DNA"/>
</dbReference>
<name>A0AAW3YRT0_9GAMM</name>
<evidence type="ECO:0008006" key="3">
    <source>
        <dbReference type="Google" id="ProtNLM"/>
    </source>
</evidence>
<feature type="transmembrane region" description="Helical" evidence="1">
    <location>
        <begin position="15"/>
        <end position="34"/>
    </location>
</feature>
<dbReference type="AlphaFoldDB" id="A0AAW3YRT0"/>
<keyword evidence="1" id="KW-0472">Membrane</keyword>
<sequence>MANHQYEENRNLLEWIRFAAVICFTSGYFIAIIFKKIGALAQVGKLEKRIVFWIAFGFSILWVLNDFQTLLASSVVSFVISFVENYFQVFPMELKH</sequence>
<reference evidence="2" key="1">
    <citation type="submission" date="2020-09" db="EMBL/GenBank/DDBJ databases">
        <authorList>
            <person name="Palma L."/>
            <person name="Caballero P."/>
            <person name="Berry C."/>
            <person name="Del Valle E."/>
        </authorList>
    </citation>
    <scope>NUCLEOTIDE SEQUENCE</scope>
    <source>
        <strain evidence="2">M</strain>
    </source>
</reference>
<accession>A0AAW3YRT0</accession>
<evidence type="ECO:0000256" key="1">
    <source>
        <dbReference type="SAM" id="Phobius"/>
    </source>
</evidence>
<protein>
    <recommendedName>
        <fullName evidence="3">DUF202 domain-containing protein</fullName>
    </recommendedName>
</protein>
<keyword evidence="1" id="KW-0812">Transmembrane</keyword>
<dbReference type="RefSeq" id="WP_323868204.1">
    <property type="nucleotide sequence ID" value="NZ_JACXBF010000030.1"/>
</dbReference>
<organism evidence="2">
    <name type="scientific">Xenorhabdus szentirmaii</name>
    <dbReference type="NCBI Taxonomy" id="290112"/>
    <lineage>
        <taxon>Bacteria</taxon>
        <taxon>Pseudomonadati</taxon>
        <taxon>Pseudomonadota</taxon>
        <taxon>Gammaproteobacteria</taxon>
        <taxon>Enterobacterales</taxon>
        <taxon>Morganellaceae</taxon>
        <taxon>Xenorhabdus</taxon>
    </lineage>
</organism>
<evidence type="ECO:0000313" key="2">
    <source>
        <dbReference type="EMBL" id="MBD2799053.1"/>
    </source>
</evidence>
<feature type="transmembrane region" description="Helical" evidence="1">
    <location>
        <begin position="46"/>
        <end position="64"/>
    </location>
</feature>
<reference evidence="2" key="2">
    <citation type="journal article" date="2024" name="Toxins">
        <title>Genome Sequence Analysis of Native Xenorhabdus Strains Isolated from Entomopathogenic Nematodes in Argentina.</title>
        <authorList>
            <person name="Palma L."/>
            <person name="Frizzo L."/>
            <person name="Kaiser S."/>
            <person name="Berry C."/>
            <person name="Caballero P."/>
            <person name="Bode H.B."/>
            <person name="Del Valle E.E."/>
        </authorList>
    </citation>
    <scope>NUCLEOTIDE SEQUENCE</scope>
    <source>
        <strain evidence="2">M</strain>
    </source>
</reference>
<gene>
    <name evidence="2" type="ORF">ID854_00890</name>
</gene>